<organism evidence="9 10">
    <name type="scientific">Kocuria palustris PEL</name>
    <dbReference type="NCBI Taxonomy" id="1236550"/>
    <lineage>
        <taxon>Bacteria</taxon>
        <taxon>Bacillati</taxon>
        <taxon>Actinomycetota</taxon>
        <taxon>Actinomycetes</taxon>
        <taxon>Micrococcales</taxon>
        <taxon>Micrococcaceae</taxon>
        <taxon>Kocuria</taxon>
    </lineage>
</organism>
<evidence type="ECO:0000259" key="8">
    <source>
        <dbReference type="Pfam" id="PF13396"/>
    </source>
</evidence>
<keyword evidence="2" id="KW-1003">Cell membrane</keyword>
<feature type="domain" description="Cardiolipin synthase N-terminal" evidence="8">
    <location>
        <begin position="17"/>
        <end position="61"/>
    </location>
</feature>
<dbReference type="STRING" id="71999.KPaMU14_10335"/>
<dbReference type="Proteomes" id="UP000009877">
    <property type="component" value="Unassembled WGS sequence"/>
</dbReference>
<keyword evidence="4 7" id="KW-1133">Transmembrane helix</keyword>
<proteinExistence type="predicted"/>
<feature type="transmembrane region" description="Helical" evidence="7">
    <location>
        <begin position="39"/>
        <end position="59"/>
    </location>
</feature>
<evidence type="ECO:0000256" key="2">
    <source>
        <dbReference type="ARBA" id="ARBA00022475"/>
    </source>
</evidence>
<dbReference type="EMBL" id="ANHZ02000004">
    <property type="protein sequence ID" value="EME37258.1"/>
    <property type="molecule type" value="Genomic_DNA"/>
</dbReference>
<accession>M2XWR3</accession>
<keyword evidence="5 7" id="KW-0472">Membrane</keyword>
<comment type="caution">
    <text evidence="9">The sequence shown here is derived from an EMBL/GenBank/DDBJ whole genome shotgun (WGS) entry which is preliminary data.</text>
</comment>
<evidence type="ECO:0000256" key="1">
    <source>
        <dbReference type="ARBA" id="ARBA00004651"/>
    </source>
</evidence>
<sequence length="139" mass="15378">MIRAILIIGVIALAVGVIIYSLIDCARSDARDIRGLRRGPWLAIILLLPVIGGILWLTLGRPRYASPGSVPTRGKGPDDDPEFLRQLDRQRRQAERERQRREQPGEEQAGPDQSSTSADDHQDPDDDAPRAPEDGPSPR</sequence>
<feature type="compositionally biased region" description="Basic and acidic residues" evidence="6">
    <location>
        <begin position="75"/>
        <end position="104"/>
    </location>
</feature>
<protein>
    <submittedName>
        <fullName evidence="9">Membrane protein</fullName>
    </submittedName>
</protein>
<keyword evidence="10" id="KW-1185">Reference proteome</keyword>
<name>M2XWR3_9MICC</name>
<gene>
    <name evidence="9" type="ORF">C884_01766</name>
</gene>
<evidence type="ECO:0000256" key="3">
    <source>
        <dbReference type="ARBA" id="ARBA00022692"/>
    </source>
</evidence>
<dbReference type="GO" id="GO:0005886">
    <property type="term" value="C:plasma membrane"/>
    <property type="evidence" value="ECO:0007669"/>
    <property type="project" value="UniProtKB-SubCell"/>
</dbReference>
<evidence type="ECO:0000256" key="6">
    <source>
        <dbReference type="SAM" id="MobiDB-lite"/>
    </source>
</evidence>
<dbReference type="AlphaFoldDB" id="M2XWR3"/>
<dbReference type="Pfam" id="PF13396">
    <property type="entry name" value="PLDc_N"/>
    <property type="match status" value="1"/>
</dbReference>
<evidence type="ECO:0000256" key="7">
    <source>
        <dbReference type="SAM" id="Phobius"/>
    </source>
</evidence>
<evidence type="ECO:0000256" key="5">
    <source>
        <dbReference type="ARBA" id="ARBA00023136"/>
    </source>
</evidence>
<dbReference type="RefSeq" id="WP_006213754.1">
    <property type="nucleotide sequence ID" value="NZ_ANHZ02000004.1"/>
</dbReference>
<reference evidence="9 10" key="1">
    <citation type="journal article" date="2014" name="Genome Announc.">
        <title>Draft Genome Sequence of Kocuria palustris PEL.</title>
        <authorList>
            <person name="Sharma G."/>
            <person name="Khatri I."/>
            <person name="Subramanian S."/>
        </authorList>
    </citation>
    <scope>NUCLEOTIDE SEQUENCE [LARGE SCALE GENOMIC DNA]</scope>
    <source>
        <strain evidence="9 10">PEL</strain>
    </source>
</reference>
<keyword evidence="3 7" id="KW-0812">Transmembrane</keyword>
<comment type="subcellular location">
    <subcellularLocation>
        <location evidence="1">Cell membrane</location>
        <topology evidence="1">Multi-pass membrane protein</topology>
    </subcellularLocation>
</comment>
<feature type="transmembrane region" description="Helical" evidence="7">
    <location>
        <begin position="6"/>
        <end position="27"/>
    </location>
</feature>
<feature type="region of interest" description="Disordered" evidence="6">
    <location>
        <begin position="66"/>
        <end position="139"/>
    </location>
</feature>
<evidence type="ECO:0000313" key="9">
    <source>
        <dbReference type="EMBL" id="EME37258.1"/>
    </source>
</evidence>
<evidence type="ECO:0000313" key="10">
    <source>
        <dbReference type="Proteomes" id="UP000009877"/>
    </source>
</evidence>
<dbReference type="InterPro" id="IPR027379">
    <property type="entry name" value="CLS_N"/>
</dbReference>
<evidence type="ECO:0000256" key="4">
    <source>
        <dbReference type="ARBA" id="ARBA00022989"/>
    </source>
</evidence>